<name>A0A6P1LFV0_MALIO</name>
<evidence type="ECO:0000313" key="15">
    <source>
        <dbReference type="Proteomes" id="UP000464283"/>
    </source>
</evidence>
<keyword evidence="10" id="KW-0464">Manganese</keyword>
<feature type="domain" description="HNH Cas9-type" evidence="13">
    <location>
        <begin position="541"/>
        <end position="705"/>
    </location>
</feature>
<dbReference type="GO" id="GO:0003723">
    <property type="term" value="F:RNA binding"/>
    <property type="evidence" value="ECO:0007669"/>
    <property type="project" value="UniProtKB-UniRule"/>
</dbReference>
<evidence type="ECO:0000256" key="1">
    <source>
        <dbReference type="ARBA" id="ARBA00001946"/>
    </source>
</evidence>
<evidence type="ECO:0000259" key="13">
    <source>
        <dbReference type="PROSITE" id="PS51749"/>
    </source>
</evidence>
<keyword evidence="9 12" id="KW-0238">DNA-binding</keyword>
<evidence type="ECO:0000313" key="14">
    <source>
        <dbReference type="EMBL" id="QHG89500.1"/>
    </source>
</evidence>
<dbReference type="GO" id="GO:0004519">
    <property type="term" value="F:endonuclease activity"/>
    <property type="evidence" value="ECO:0007669"/>
    <property type="project" value="UniProtKB-UniRule"/>
</dbReference>
<comment type="domain">
    <text evidence="12">Has 2 endonuclease domains. The discontinuous RuvC-like domain cleaves the target DNA noncomplementary to crRNA while the HNH nuclease domain cleaves the target DNA complementary to crRNA.</text>
</comment>
<evidence type="ECO:0000256" key="3">
    <source>
        <dbReference type="ARBA" id="ARBA00022723"/>
    </source>
</evidence>
<evidence type="ECO:0000256" key="12">
    <source>
        <dbReference type="HAMAP-Rule" id="MF_01480"/>
    </source>
</evidence>
<evidence type="ECO:0000256" key="7">
    <source>
        <dbReference type="ARBA" id="ARBA00022884"/>
    </source>
</evidence>
<evidence type="ECO:0000256" key="6">
    <source>
        <dbReference type="ARBA" id="ARBA00022842"/>
    </source>
</evidence>
<evidence type="ECO:0000256" key="11">
    <source>
        <dbReference type="ARBA" id="ARBA00046380"/>
    </source>
</evidence>
<dbReference type="RefSeq" id="WP_129692608.1">
    <property type="nucleotide sequence ID" value="NZ_CP033512.2"/>
</dbReference>
<reference evidence="15" key="1">
    <citation type="submission" date="2018-11" db="EMBL/GenBank/DDBJ databases">
        <title>The first complete genome sequence of Mycoplasma iowae strain 695.</title>
        <authorList>
            <person name="Ghanem M."/>
            <person name="El-Gazzar M."/>
        </authorList>
    </citation>
    <scope>NUCLEOTIDE SEQUENCE [LARGE SCALE GENOMIC DNA]</scope>
    <source>
        <strain evidence="15">695</strain>
    </source>
</reference>
<comment type="function">
    <text evidence="12">CRISPR (clustered regularly interspaced short palindromic repeat) is an adaptive immune system that provides protection against mobile genetic elements (viruses, transposable elements and conjugative plasmids). CRISPR clusters contain spacers, sequences complementary to antecedent mobile elements, and target invading nucleic acids. CRISPR clusters are transcribed and processed into CRISPR RNA (crRNA). In type II CRISPR systems correct processing of pre-crRNA requires a trans-encoded small RNA (tracrRNA), endogenous ribonuclease 3 (rnc) and this protein. The tracrRNA serves as a guide for ribonuclease 3-aided processing of pre-crRNA. Subsequently Cas9/crRNA/tracrRNA endonucleolytically cleaves linear or circular dsDNA target complementary to the spacer; Cas9 is inactive in the absence of the 2 guide RNAs (gRNA). Cas9 recognizes the protospacer adjacent motif (PAM) in the CRISPR repeat sequences to help distinguish self versus nonself, as targets within the bacterial CRISPR locus do not have PAMs. PAM recognition is also required for catalytic activity.</text>
</comment>
<keyword evidence="4 12" id="KW-0255">Endonuclease</keyword>
<dbReference type="EC" id="3.1.-.-" evidence="12"/>
<dbReference type="KEGG" id="miw:EER00_01125"/>
<comment type="cofactor">
    <cofactor evidence="1">
        <name>Mg(2+)</name>
        <dbReference type="ChEBI" id="CHEBI:18420"/>
    </cofactor>
</comment>
<dbReference type="InterPro" id="IPR036397">
    <property type="entry name" value="RNaseH_sf"/>
</dbReference>
<accession>A0A6P1LFV0</accession>
<dbReference type="InterPro" id="IPR028629">
    <property type="entry name" value="Cas9"/>
</dbReference>
<feature type="active site" description="Proton acceptor for HNH nuclease domain" evidence="12">
    <location>
        <position position="622"/>
    </location>
</feature>
<evidence type="ECO:0000256" key="8">
    <source>
        <dbReference type="ARBA" id="ARBA00023118"/>
    </source>
</evidence>
<dbReference type="EMBL" id="CP033512">
    <property type="protein sequence ID" value="QHG89500.1"/>
    <property type="molecule type" value="Genomic_DNA"/>
</dbReference>
<dbReference type="GO" id="GO:0046872">
    <property type="term" value="F:metal ion binding"/>
    <property type="evidence" value="ECO:0007669"/>
    <property type="project" value="UniProtKB-UniRule"/>
</dbReference>
<evidence type="ECO:0000256" key="10">
    <source>
        <dbReference type="ARBA" id="ARBA00023211"/>
    </source>
</evidence>
<evidence type="ECO:0000256" key="2">
    <source>
        <dbReference type="ARBA" id="ARBA00022722"/>
    </source>
</evidence>
<dbReference type="GO" id="GO:0003677">
    <property type="term" value="F:DNA binding"/>
    <property type="evidence" value="ECO:0007669"/>
    <property type="project" value="UniProtKB-UniRule"/>
</dbReference>
<protein>
    <recommendedName>
        <fullName evidence="12">CRISPR-associated endonuclease Cas9</fullName>
        <ecNumber evidence="12">3.1.-.-</ecNumber>
    </recommendedName>
</protein>
<evidence type="ECO:0000256" key="5">
    <source>
        <dbReference type="ARBA" id="ARBA00022801"/>
    </source>
</evidence>
<keyword evidence="2 12" id="KW-0540">Nuclease</keyword>
<dbReference type="Pfam" id="PF18541">
    <property type="entry name" value="RuvC_III"/>
    <property type="match status" value="1"/>
</dbReference>
<evidence type="ECO:0000256" key="4">
    <source>
        <dbReference type="ARBA" id="ARBA00022759"/>
    </source>
</evidence>
<sequence>MSNKKKITIGLDIGVSSVGWSILREDNVLIDYGSRLFPDAANAKDGKLENEARRSHRSMRRRIRRIKTRKNDLIKLLIKYNIISDQDELAKILEQGIVNETGNVPIVEIKYKGLKEKLSKEELLICLYHYIHKRGYFYITEEDLKENGENINRLPTEIQYDFYMKNGYYIGNEDNQKFSNLIWVKEIEKFLSKQSLDSNFVDEYISLFRRVRDYSDGPGSEKSPTPYGLWRLNKEGKVEKIGENLWDVLVGKCTIYGNDDSIKDEKTKLRGGKNSPIAEVFNFINDLTNIYLFSSSKLKLNSKTKLSILDEFNISLKTSKPIKSFSEKKLVKHIISTTEFKDINFDDVYGYRIDTSKKPLFTKLENTITIAKWLLDNNVYNELNIYDQEDLIKINNIFVILQKSMDINKRAQLVSDEYKIDLPICLELVKKIKGVMQTHSFSYKAMLEYIPVGIKYNDLETGEDTSINASTYFVDKINNLNTKLLFNGRPRKYIPKNIFEDGIISPTSKRAFIQTINVLNKIIKVYSKDYDIDNIAIELPRDKNTAEERKKISSNQKKAGEEIAEVLKFAGLNVEEYTSKLNSKTKLKLKLLKEQNYKDIYDGQEIDVIDVIKNSNKYHEEHIIPYSLCFIDSRRNKVLTKFENNKQKGNKTPFQWLSSIGKYAEFKDRVEKLFVEQKISKAKKELLLFEQDPRTEMLGFIEKNLSDTRYASKLVFDTFRDFFKVNNPNVKIKVINGALTNYARYNLFATYKDGLLERKGIMKQREFYEHHGIDATILAFLGSNHKINQLLKLSHKFKKQDDNKIYDENTGELIEFTKDFLSDEARKKAMELSKQIFEIPCKFSRPIYRKSNVSFSNETLISMKWIDDKYTKGVKINKLSLVNKDLDLNEYFADYETNEMKNLICYQEDKTLYNKLKNIYDKYNNFVENSNIKPVKNPFINYMISNFSSDDSKIQNFKHIIFYDHKGNKKFVKSLKVCGDEKNLSNIVLRKDQKDIMNSKKIKKSGILESLNPISARIYKDNKGKYITIPINSLVLNWTKKGLEIDNEKLCNILKSKNIFNNQFIEINAGQSIINNENKLFYFVGGGDFKVNKLEIKSQFCDNEIFFPRKQMNISIATIIDNYKLCEVDELGKIYNIRKIVL</sequence>
<comment type="subunit">
    <text evidence="11 12">Monomer. Binds crRNA and tracrRNA.</text>
</comment>
<keyword evidence="8 12" id="KW-0051">Antiviral defense</keyword>
<dbReference type="GO" id="GO:0051607">
    <property type="term" value="P:defense response to virus"/>
    <property type="evidence" value="ECO:0007669"/>
    <property type="project" value="UniProtKB-UniRule"/>
</dbReference>
<dbReference type="AlphaFoldDB" id="A0A6P1LFV0"/>
<feature type="active site" description="For RuvC-like nuclease domain" evidence="12">
    <location>
        <position position="12"/>
    </location>
</feature>
<comment type="similarity">
    <text evidence="12">Belongs to the CRISPR-associated Cas9 family.</text>
</comment>
<dbReference type="InterPro" id="IPR003615">
    <property type="entry name" value="HNH_nuc"/>
</dbReference>
<keyword evidence="3" id="KW-0479">Metal-binding</keyword>
<keyword evidence="7 12" id="KW-0694">RNA-binding</keyword>
<dbReference type="Proteomes" id="UP000464283">
    <property type="component" value="Chromosome"/>
</dbReference>
<keyword evidence="6" id="KW-0460">Magnesium</keyword>
<proteinExistence type="inferred from homology"/>
<comment type="caution">
    <text evidence="12">Lacks conserved residue(s) required for the propagation of feature annotation.</text>
</comment>
<keyword evidence="5 12" id="KW-0378">Hydrolase</keyword>
<dbReference type="InterPro" id="IPR033114">
    <property type="entry name" value="HNH_CAS9"/>
</dbReference>
<dbReference type="InterPro" id="IPR041383">
    <property type="entry name" value="RuvC_III"/>
</dbReference>
<dbReference type="GeneID" id="96866781"/>
<dbReference type="Pfam" id="PF13395">
    <property type="entry name" value="HNH_4"/>
    <property type="match status" value="1"/>
</dbReference>
<dbReference type="GO" id="GO:0043571">
    <property type="term" value="P:maintenance of CRISPR repeat elements"/>
    <property type="evidence" value="ECO:0007669"/>
    <property type="project" value="UniProtKB-UniRule"/>
</dbReference>
<gene>
    <name evidence="12 14" type="primary">cas9</name>
    <name evidence="14" type="ORF">EER00_01125</name>
</gene>
<dbReference type="PROSITE" id="PS51749">
    <property type="entry name" value="HNH_CAS9"/>
    <property type="match status" value="1"/>
</dbReference>
<dbReference type="GO" id="GO:0016787">
    <property type="term" value="F:hydrolase activity"/>
    <property type="evidence" value="ECO:0007669"/>
    <property type="project" value="UniProtKB-KW"/>
</dbReference>
<dbReference type="Gene3D" id="3.30.420.10">
    <property type="entry name" value="Ribonuclease H-like superfamily/Ribonuclease H"/>
    <property type="match status" value="2"/>
</dbReference>
<dbReference type="NCBIfam" id="TIGR01865">
    <property type="entry name" value="cas_Csn1"/>
    <property type="match status" value="1"/>
</dbReference>
<evidence type="ECO:0000256" key="9">
    <source>
        <dbReference type="ARBA" id="ARBA00023125"/>
    </source>
</evidence>
<organism evidence="14 15">
    <name type="scientific">Malacoplasma iowae 695</name>
    <dbReference type="NCBI Taxonomy" id="1048830"/>
    <lineage>
        <taxon>Bacteria</taxon>
        <taxon>Bacillati</taxon>
        <taxon>Mycoplasmatota</taxon>
        <taxon>Mycoplasmoidales</taxon>
        <taxon>Mycoplasmoidaceae</taxon>
        <taxon>Malacoplasma</taxon>
    </lineage>
</organism>
<dbReference type="HAMAP" id="MF_01480">
    <property type="entry name" value="Cas9"/>
    <property type="match status" value="1"/>
</dbReference>